<keyword evidence="4" id="KW-0804">Transcription</keyword>
<dbReference type="InterPro" id="IPR014757">
    <property type="entry name" value="Tscrpt_reg_IclR_C"/>
</dbReference>
<accession>A0A317K4X3</accession>
<evidence type="ECO:0000256" key="2">
    <source>
        <dbReference type="ARBA" id="ARBA00023015"/>
    </source>
</evidence>
<dbReference type="InterPro" id="IPR036390">
    <property type="entry name" value="WH_DNA-bd_sf"/>
</dbReference>
<keyword evidence="1" id="KW-0319">Glycerol metabolism</keyword>
<evidence type="ECO:0000256" key="4">
    <source>
        <dbReference type="ARBA" id="ARBA00023163"/>
    </source>
</evidence>
<dbReference type="SUPFAM" id="SSF55781">
    <property type="entry name" value="GAF domain-like"/>
    <property type="match status" value="1"/>
</dbReference>
<feature type="domain" description="IclR-ED" evidence="8">
    <location>
        <begin position="62"/>
        <end position="245"/>
    </location>
</feature>
<dbReference type="OrthoDB" id="8479143at2"/>
<evidence type="ECO:0000256" key="1">
    <source>
        <dbReference type="ARBA" id="ARBA00022798"/>
    </source>
</evidence>
<comment type="function">
    <text evidence="5">May be an activator protein for the gylABX operon.</text>
</comment>
<evidence type="ECO:0000259" key="7">
    <source>
        <dbReference type="PROSITE" id="PS51077"/>
    </source>
</evidence>
<dbReference type="SUPFAM" id="SSF46785">
    <property type="entry name" value="Winged helix' DNA-binding domain"/>
    <property type="match status" value="1"/>
</dbReference>
<name>A0A317K4X3_9ACTN</name>
<dbReference type="InterPro" id="IPR005471">
    <property type="entry name" value="Tscrpt_reg_IclR_N"/>
</dbReference>
<dbReference type="GO" id="GO:0003677">
    <property type="term" value="F:DNA binding"/>
    <property type="evidence" value="ECO:0007669"/>
    <property type="project" value="UniProtKB-KW"/>
</dbReference>
<dbReference type="PROSITE" id="PS51077">
    <property type="entry name" value="HTH_ICLR"/>
    <property type="match status" value="1"/>
</dbReference>
<evidence type="ECO:0000256" key="6">
    <source>
        <dbReference type="ARBA" id="ARBA00070406"/>
    </source>
</evidence>
<dbReference type="RefSeq" id="WP_109944913.1">
    <property type="nucleotide sequence ID" value="NZ_QGSV01000170.1"/>
</dbReference>
<dbReference type="PROSITE" id="PS51078">
    <property type="entry name" value="ICLR_ED"/>
    <property type="match status" value="1"/>
</dbReference>
<dbReference type="SMART" id="SM00346">
    <property type="entry name" value="HTH_ICLR"/>
    <property type="match status" value="1"/>
</dbReference>
<dbReference type="Proteomes" id="UP000245683">
    <property type="component" value="Unassembled WGS sequence"/>
</dbReference>
<dbReference type="Pfam" id="PF01614">
    <property type="entry name" value="IclR_C"/>
    <property type="match status" value="1"/>
</dbReference>
<evidence type="ECO:0000256" key="5">
    <source>
        <dbReference type="ARBA" id="ARBA00058938"/>
    </source>
</evidence>
<dbReference type="GO" id="GO:0006071">
    <property type="term" value="P:glycerol metabolic process"/>
    <property type="evidence" value="ECO:0007669"/>
    <property type="project" value="UniProtKB-KW"/>
</dbReference>
<dbReference type="InterPro" id="IPR029016">
    <property type="entry name" value="GAF-like_dom_sf"/>
</dbReference>
<dbReference type="InterPro" id="IPR050707">
    <property type="entry name" value="HTH_MetabolicPath_Reg"/>
</dbReference>
<evidence type="ECO:0000313" key="10">
    <source>
        <dbReference type="Proteomes" id="UP000245683"/>
    </source>
</evidence>
<evidence type="ECO:0000259" key="8">
    <source>
        <dbReference type="PROSITE" id="PS51078"/>
    </source>
</evidence>
<gene>
    <name evidence="9" type="ORF">DLJ46_12915</name>
</gene>
<dbReference type="PANTHER" id="PTHR30136:SF35">
    <property type="entry name" value="HTH-TYPE TRANSCRIPTIONAL REGULATOR RV1719"/>
    <property type="match status" value="1"/>
</dbReference>
<evidence type="ECO:0000256" key="3">
    <source>
        <dbReference type="ARBA" id="ARBA00023125"/>
    </source>
</evidence>
<dbReference type="AlphaFoldDB" id="A0A317K4X3"/>
<keyword evidence="2" id="KW-0805">Transcription regulation</keyword>
<feature type="domain" description="HTH iclR-type" evidence="7">
    <location>
        <begin position="1"/>
        <end position="61"/>
    </location>
</feature>
<dbReference type="GO" id="GO:0045892">
    <property type="term" value="P:negative regulation of DNA-templated transcription"/>
    <property type="evidence" value="ECO:0007669"/>
    <property type="project" value="TreeGrafter"/>
</dbReference>
<keyword evidence="3" id="KW-0238">DNA-binding</keyword>
<dbReference type="GO" id="GO:0003700">
    <property type="term" value="F:DNA-binding transcription factor activity"/>
    <property type="evidence" value="ECO:0007669"/>
    <property type="project" value="TreeGrafter"/>
</dbReference>
<dbReference type="Gene3D" id="1.10.10.10">
    <property type="entry name" value="Winged helix-like DNA-binding domain superfamily/Winged helix DNA-binding domain"/>
    <property type="match status" value="1"/>
</dbReference>
<dbReference type="InterPro" id="IPR036388">
    <property type="entry name" value="WH-like_DNA-bd_sf"/>
</dbReference>
<protein>
    <recommendedName>
        <fullName evidence="6">Glycerol operon regulatory protein</fullName>
    </recommendedName>
</protein>
<organism evidence="9 10">
    <name type="scientific">Micromonospora globispora</name>
    <dbReference type="NCBI Taxonomy" id="1450148"/>
    <lineage>
        <taxon>Bacteria</taxon>
        <taxon>Bacillati</taxon>
        <taxon>Actinomycetota</taxon>
        <taxon>Actinomycetes</taxon>
        <taxon>Micromonosporales</taxon>
        <taxon>Micromonosporaceae</taxon>
        <taxon>Micromonospora</taxon>
    </lineage>
</organism>
<dbReference type="FunFam" id="1.10.10.10:FF:000056">
    <property type="entry name" value="IclR family transcriptional regulator"/>
    <property type="match status" value="1"/>
</dbReference>
<reference evidence="10" key="1">
    <citation type="submission" date="2018-05" db="EMBL/GenBank/DDBJ databases">
        <title>Micromonospora globispora sp. nov. and Micromonospora rugosa sp. nov., isolated from marine sediment.</title>
        <authorList>
            <person name="Carro L."/>
            <person name="Aysel V."/>
            <person name="Cetin D."/>
            <person name="Igual J.M."/>
            <person name="Klenk H.-P."/>
            <person name="Trujillo M.E."/>
            <person name="Sahin N."/>
        </authorList>
    </citation>
    <scope>NUCLEOTIDE SEQUENCE [LARGE SCALE GENOMIC DNA]</scope>
    <source>
        <strain evidence="10">S2904</strain>
    </source>
</reference>
<dbReference type="EMBL" id="QGSV01000170">
    <property type="protein sequence ID" value="PWU48046.1"/>
    <property type="molecule type" value="Genomic_DNA"/>
</dbReference>
<dbReference type="PANTHER" id="PTHR30136">
    <property type="entry name" value="HELIX-TURN-HELIX TRANSCRIPTIONAL REGULATOR, ICLR FAMILY"/>
    <property type="match status" value="1"/>
</dbReference>
<keyword evidence="10" id="KW-1185">Reference proteome</keyword>
<dbReference type="Pfam" id="PF09339">
    <property type="entry name" value="HTH_IclR"/>
    <property type="match status" value="1"/>
</dbReference>
<sequence>MVSKALRLLSLLGDRPGGIALSELSRVAGYPTSTTYRLLGTLVREGFARFDDASKRYTLGLKVFELGQRVSHAFGFTGIALPVMQRVSAHTREATLMSVRDDDKQLYVHYVEGPRQVSVIGEPGKHGPLHCTAMGKVLVAYAPAPAREELVATLPLEPLGPNTITDRDAFRAEIDTVRSRGYATADEEHEAGIRAVGVPILDPTGTAIAALSVAAPAFRTPIEDLVGQVPILTEAARELALLLPPRR</sequence>
<evidence type="ECO:0000313" key="9">
    <source>
        <dbReference type="EMBL" id="PWU48046.1"/>
    </source>
</evidence>
<proteinExistence type="predicted"/>
<comment type="caution">
    <text evidence="9">The sequence shown here is derived from an EMBL/GenBank/DDBJ whole genome shotgun (WGS) entry which is preliminary data.</text>
</comment>
<dbReference type="Gene3D" id="3.30.450.40">
    <property type="match status" value="1"/>
</dbReference>